<gene>
    <name evidence="6" type="ORF">I583_00684</name>
    <name evidence="5" type="ORF">UAW_03000</name>
</gene>
<evidence type="ECO:0008006" key="9">
    <source>
        <dbReference type="Google" id="ProtNLM"/>
    </source>
</evidence>
<dbReference type="InterPro" id="IPR032675">
    <property type="entry name" value="LRR_dom_sf"/>
</dbReference>
<dbReference type="FunFam" id="3.80.10.10:FF:000041">
    <property type="entry name" value="LRR receptor-like serine/threonine-protein kinase ERECTA"/>
    <property type="match status" value="1"/>
</dbReference>
<sequence>MLRKKIGYIIFFFLLVSSLFSLPKICSAADFIDVSGWSHFGYLSNEYILNDQGIASNLTTGEQIDITSNVINLNYFGQNIQDDVRLQNNVLKLDTYYRVYKDQELRVKNIGIYKGKALEMRITFLHDDGVKIGSIGKSDCLVNFIDLNDSKGTFAPDISYYLVDQESGELINDNVNVMVPVSSKIAYYEYPAALVIQKDIGLVVTDTGLEKNAFRSRFNGAYTNIALGGVTGGGGGKRLDVSMLHPLNKKGEIGIYIRPDFYSSDFSLFNYAPRIISPQQYNKMSVTSIDNELGNLNYIIEQELPKQGFPVYYPEKLELDYSKETSNLKLSQPTIFSENKVIAASEYDFSNNKVTLPNSFLKKYAGQKIQIKFSSDIDYSDKKTLSYYDKDKQNFKFPLGLKSTSVKNSVSKTEIEVTNNGVVKFPLVLKADGRNKTVDIESSTDNYNEKDFITNVSTNFPNDTVITTFKNKVEFNTVGNLTIPITLESELLGIKNEIMVQVNVIARPVTSAFFENQAWLIDEINRQFSSKGKKIDENLYMPDLLEITSITNRTGADFLDQYIPKNIAALENLEVIDLKDKHLSGYLPDELGNLTKLKKLSIFGNSIKGEIPKTLSKLENLEFLALDDNKLTGTIPPGLENISTLRQVYLNKNNLVGIVPTFSLGPFSNFHIWETQLTYNDDKRPSFINKVTQFKQSFVVGTDSLSLTGNINIAITTKGTSIKPFDPSDRGFLNLHAQKNNKTRVELYSGHTFKIINKKSKQVLYNGPANKSLEIKVDPAEIYQVIMDGADKNPNNITEFETTLREYKFSEVPKSLSLDLKLGDLEYQPVKISSKDNLILFDNRLNSQWQLRIKTSELKSKTRTMAGSYFYKSKDEVPVEIPVSDTFKTIEKGNSEPDMNTINLSKEWNDRRGLFYKQANTGNYKDSYSGKIDWQLIDVPMGGK</sequence>
<dbReference type="PANTHER" id="PTHR48053:SF164">
    <property type="entry name" value="LEUCINE-RICH REPEAT-CONTAINING N-TERMINAL PLANT-TYPE DOMAIN-CONTAINING PROTEIN"/>
    <property type="match status" value="1"/>
</dbReference>
<dbReference type="InterPro" id="IPR001611">
    <property type="entry name" value="Leu-rich_rpt"/>
</dbReference>
<evidence type="ECO:0000313" key="6">
    <source>
        <dbReference type="EMBL" id="EOT61702.1"/>
    </source>
</evidence>
<evidence type="ECO:0000256" key="3">
    <source>
        <dbReference type="ARBA" id="ARBA00022729"/>
    </source>
</evidence>
<evidence type="ECO:0000313" key="7">
    <source>
        <dbReference type="Proteomes" id="UP000013858"/>
    </source>
</evidence>
<dbReference type="RefSeq" id="WP_010763156.1">
    <property type="nucleotide sequence ID" value="NZ_KB946316.1"/>
</dbReference>
<dbReference type="GO" id="GO:0016020">
    <property type="term" value="C:membrane"/>
    <property type="evidence" value="ECO:0007669"/>
    <property type="project" value="UniProtKB-SubCell"/>
</dbReference>
<proteinExistence type="predicted"/>
<dbReference type="Proteomes" id="UP000014197">
    <property type="component" value="Unassembled WGS sequence"/>
</dbReference>
<evidence type="ECO:0000313" key="8">
    <source>
        <dbReference type="Proteomes" id="UP000014197"/>
    </source>
</evidence>
<dbReference type="Pfam" id="PF00560">
    <property type="entry name" value="LRR_1"/>
    <property type="match status" value="2"/>
</dbReference>
<dbReference type="PATRIC" id="fig|1158608.3.peg.2937"/>
<protein>
    <recommendedName>
        <fullName evidence="9">WxL domain-containing protein</fullName>
    </recommendedName>
</protein>
<dbReference type="EMBL" id="ASVY01000002">
    <property type="protein sequence ID" value="EOT61702.1"/>
    <property type="molecule type" value="Genomic_DNA"/>
</dbReference>
<keyword evidence="8" id="KW-1185">Reference proteome</keyword>
<evidence type="ECO:0000313" key="5">
    <source>
        <dbReference type="EMBL" id="EOH92603.1"/>
    </source>
</evidence>
<dbReference type="AlphaFoldDB" id="R2QBI3"/>
<keyword evidence="3" id="KW-0732">Signal</keyword>
<reference evidence="5 7" key="1">
    <citation type="submission" date="2013-02" db="EMBL/GenBank/DDBJ databases">
        <title>The Genome Sequence of Enterococcus haemoperoxidus BAA-382.</title>
        <authorList>
            <consortium name="The Broad Institute Genome Sequencing Platform"/>
            <consortium name="The Broad Institute Genome Sequencing Center for Infectious Disease"/>
            <person name="Earl A.M."/>
            <person name="Gilmore M.S."/>
            <person name="Lebreton F."/>
            <person name="Walker B."/>
            <person name="Young S.K."/>
            <person name="Zeng Q."/>
            <person name="Gargeya S."/>
            <person name="Fitzgerald M."/>
            <person name="Haas B."/>
            <person name="Abouelleil A."/>
            <person name="Alvarado L."/>
            <person name="Arachchi H.M."/>
            <person name="Berlin A.M."/>
            <person name="Chapman S.B."/>
            <person name="Dewar J."/>
            <person name="Goldberg J."/>
            <person name="Griggs A."/>
            <person name="Gujja S."/>
            <person name="Hansen M."/>
            <person name="Howarth C."/>
            <person name="Imamovic A."/>
            <person name="Larimer J."/>
            <person name="McCowan C."/>
            <person name="Murphy C."/>
            <person name="Neiman D."/>
            <person name="Pearson M."/>
            <person name="Priest M."/>
            <person name="Roberts A."/>
            <person name="Saif S."/>
            <person name="Shea T."/>
            <person name="Sisk P."/>
            <person name="Sykes S."/>
            <person name="Wortman J."/>
            <person name="Nusbaum C."/>
            <person name="Birren B."/>
        </authorList>
    </citation>
    <scope>NUCLEOTIDE SEQUENCE [LARGE SCALE GENOMIC DNA]</scope>
    <source>
        <strain evidence="5 7">ATCC BAA-382</strain>
    </source>
</reference>
<organism evidence="5 7">
    <name type="scientific">Enterococcus haemoperoxidus ATCC BAA-382</name>
    <dbReference type="NCBI Taxonomy" id="1158608"/>
    <lineage>
        <taxon>Bacteria</taxon>
        <taxon>Bacillati</taxon>
        <taxon>Bacillota</taxon>
        <taxon>Bacilli</taxon>
        <taxon>Lactobacillales</taxon>
        <taxon>Enterococcaceae</taxon>
        <taxon>Enterococcus</taxon>
    </lineage>
</organism>
<dbReference type="Proteomes" id="UP000013858">
    <property type="component" value="Unassembled WGS sequence"/>
</dbReference>
<accession>R2QBI3</accession>
<dbReference type="Gene3D" id="3.80.10.10">
    <property type="entry name" value="Ribonuclease Inhibitor"/>
    <property type="match status" value="1"/>
</dbReference>
<dbReference type="InterPro" id="IPR051716">
    <property type="entry name" value="Plant_RL_S/T_kinase"/>
</dbReference>
<keyword evidence="2" id="KW-0433">Leucine-rich repeat</keyword>
<dbReference type="eggNOG" id="COG4886">
    <property type="taxonomic scope" value="Bacteria"/>
</dbReference>
<comment type="caution">
    <text evidence="5">The sequence shown here is derived from an EMBL/GenBank/DDBJ whole genome shotgun (WGS) entry which is preliminary data.</text>
</comment>
<dbReference type="SUPFAM" id="SSF52058">
    <property type="entry name" value="L domain-like"/>
    <property type="match status" value="1"/>
</dbReference>
<dbReference type="PANTHER" id="PTHR48053">
    <property type="entry name" value="LEUCINE RICH REPEAT FAMILY PROTEIN, EXPRESSED"/>
    <property type="match status" value="1"/>
</dbReference>
<dbReference type="EMBL" id="AJAR01000028">
    <property type="protein sequence ID" value="EOH92603.1"/>
    <property type="molecule type" value="Genomic_DNA"/>
</dbReference>
<evidence type="ECO:0000256" key="1">
    <source>
        <dbReference type="ARBA" id="ARBA00004167"/>
    </source>
</evidence>
<evidence type="ECO:0000256" key="2">
    <source>
        <dbReference type="ARBA" id="ARBA00022614"/>
    </source>
</evidence>
<dbReference type="OrthoDB" id="2190536at2"/>
<keyword evidence="4" id="KW-0677">Repeat</keyword>
<evidence type="ECO:0000256" key="4">
    <source>
        <dbReference type="ARBA" id="ARBA00022737"/>
    </source>
</evidence>
<reference evidence="6 8" key="2">
    <citation type="submission" date="2013-03" db="EMBL/GenBank/DDBJ databases">
        <title>The Genome Sequence of Enterococcus haemoperoxidus BAA-382 (PacBio/Illumina hybrid assembly).</title>
        <authorList>
            <consortium name="The Broad Institute Genomics Platform"/>
            <consortium name="The Broad Institute Genome Sequencing Center for Infectious Disease"/>
            <person name="Earl A."/>
            <person name="Russ C."/>
            <person name="Gilmore M."/>
            <person name="Surin D."/>
            <person name="Walker B."/>
            <person name="Young S."/>
            <person name="Zeng Q."/>
            <person name="Gargeya S."/>
            <person name="Fitzgerald M."/>
            <person name="Haas B."/>
            <person name="Abouelleil A."/>
            <person name="Allen A.W."/>
            <person name="Alvarado L."/>
            <person name="Arachchi H.M."/>
            <person name="Berlin A.M."/>
            <person name="Chapman S.B."/>
            <person name="Gainer-Dewar J."/>
            <person name="Goldberg J."/>
            <person name="Griggs A."/>
            <person name="Gujja S."/>
            <person name="Hansen M."/>
            <person name="Howarth C."/>
            <person name="Imamovic A."/>
            <person name="Ireland A."/>
            <person name="Larimer J."/>
            <person name="McCowan C."/>
            <person name="Murphy C."/>
            <person name="Pearson M."/>
            <person name="Poon T.W."/>
            <person name="Priest M."/>
            <person name="Roberts A."/>
            <person name="Saif S."/>
            <person name="Shea T."/>
            <person name="Sisk P."/>
            <person name="Sykes S."/>
            <person name="Wortman J."/>
            <person name="Nusbaum C."/>
            <person name="Birren B."/>
        </authorList>
    </citation>
    <scope>NUCLEOTIDE SEQUENCE [LARGE SCALE GENOMIC DNA]</scope>
    <source>
        <strain evidence="6 8">ATCC BAA-382</strain>
    </source>
</reference>
<name>R2QBI3_9ENTE</name>
<comment type="subcellular location">
    <subcellularLocation>
        <location evidence="1">Membrane</location>
        <topology evidence="1">Single-pass membrane protein</topology>
    </subcellularLocation>
</comment>